<evidence type="ECO:0000256" key="1">
    <source>
        <dbReference type="ARBA" id="ARBA00022630"/>
    </source>
</evidence>
<dbReference type="Pfam" id="PF01565">
    <property type="entry name" value="FAD_binding_4"/>
    <property type="match status" value="1"/>
</dbReference>
<dbReference type="InterPro" id="IPR006094">
    <property type="entry name" value="Oxid_FAD_bind_N"/>
</dbReference>
<evidence type="ECO:0000313" key="4">
    <source>
        <dbReference type="EMBL" id="GAI25342.1"/>
    </source>
</evidence>
<proteinExistence type="predicted"/>
<dbReference type="SUPFAM" id="SSF56176">
    <property type="entry name" value="FAD-binding/transporter-associated domain-like"/>
    <property type="match status" value="1"/>
</dbReference>
<accession>X1M186</accession>
<evidence type="ECO:0000256" key="2">
    <source>
        <dbReference type="ARBA" id="ARBA00022827"/>
    </source>
</evidence>
<keyword evidence="2" id="KW-0274">FAD</keyword>
<dbReference type="PANTHER" id="PTHR42934">
    <property type="entry name" value="GLYCOLATE OXIDASE SUBUNIT GLCD"/>
    <property type="match status" value="1"/>
</dbReference>
<dbReference type="InterPro" id="IPR016164">
    <property type="entry name" value="FAD-linked_Oxase-like_C"/>
</dbReference>
<keyword evidence="1" id="KW-0285">Flavoprotein</keyword>
<dbReference type="GO" id="GO:0003824">
    <property type="term" value="F:catalytic activity"/>
    <property type="evidence" value="ECO:0007669"/>
    <property type="project" value="InterPro"/>
</dbReference>
<feature type="non-terminal residue" evidence="4">
    <location>
        <position position="1"/>
    </location>
</feature>
<feature type="non-terminal residue" evidence="4">
    <location>
        <position position="275"/>
    </location>
</feature>
<dbReference type="InterPro" id="IPR016169">
    <property type="entry name" value="FAD-bd_PCMH_sub2"/>
</dbReference>
<name>X1M186_9ZZZZ</name>
<protein>
    <recommendedName>
        <fullName evidence="3">FAD-binding PCMH-type domain-containing protein</fullName>
    </recommendedName>
</protein>
<sequence length="275" mass="29526">VPGLKAQPEVVVRATTVQQISKVMRFANEKRIPVTPRGAGYGLSGGAVPVCGGIVLSLEKMDRILEIDKKNLMITVEPGVVTSKIHEAVEREGLFYPPDPASLDSCSIGGNVAECAGGPRAVKYGVTKDYVCGLEAVLPSGQVIQLGGKLVKNVTGYDLIGLLIGSEGTLAIITKIILRLIPLPRVTIDLLVAFNEFQGAADTVSAIIKRQILPTSIEFMEQDSLLACEKYLKKELPLREAAAFLLIKLDGNRKEDVEALCETVGEVCFEHDAID</sequence>
<dbReference type="InterPro" id="IPR016166">
    <property type="entry name" value="FAD-bd_PCMH"/>
</dbReference>
<feature type="domain" description="FAD-binding PCMH-type" evidence="3">
    <location>
        <begin position="4"/>
        <end position="183"/>
    </location>
</feature>
<dbReference type="GO" id="GO:0071949">
    <property type="term" value="F:FAD binding"/>
    <property type="evidence" value="ECO:0007669"/>
    <property type="project" value="InterPro"/>
</dbReference>
<dbReference type="InterPro" id="IPR004113">
    <property type="entry name" value="FAD-bd_oxidored_4_C"/>
</dbReference>
<dbReference type="InterPro" id="IPR051914">
    <property type="entry name" value="FAD-linked_OxidoTrans_Type4"/>
</dbReference>
<dbReference type="Pfam" id="PF02913">
    <property type="entry name" value="FAD-oxidase_C"/>
    <property type="match status" value="1"/>
</dbReference>
<dbReference type="Gene3D" id="3.30.465.10">
    <property type="match status" value="1"/>
</dbReference>
<organism evidence="4">
    <name type="scientific">marine sediment metagenome</name>
    <dbReference type="NCBI Taxonomy" id="412755"/>
    <lineage>
        <taxon>unclassified sequences</taxon>
        <taxon>metagenomes</taxon>
        <taxon>ecological metagenomes</taxon>
    </lineage>
</organism>
<dbReference type="InterPro" id="IPR036318">
    <property type="entry name" value="FAD-bd_PCMH-like_sf"/>
</dbReference>
<dbReference type="PANTHER" id="PTHR42934:SF2">
    <property type="entry name" value="GLYCOLATE OXIDASE SUBUNIT GLCD"/>
    <property type="match status" value="1"/>
</dbReference>
<dbReference type="SUPFAM" id="SSF55103">
    <property type="entry name" value="FAD-linked oxidases, C-terminal domain"/>
    <property type="match status" value="1"/>
</dbReference>
<comment type="caution">
    <text evidence="4">The sequence shown here is derived from an EMBL/GenBank/DDBJ whole genome shotgun (WGS) entry which is preliminary data.</text>
</comment>
<reference evidence="4" key="1">
    <citation type="journal article" date="2014" name="Front. Microbiol.">
        <title>High frequency of phylogenetically diverse reductive dehalogenase-homologous genes in deep subseafloor sedimentary metagenomes.</title>
        <authorList>
            <person name="Kawai M."/>
            <person name="Futagami T."/>
            <person name="Toyoda A."/>
            <person name="Takaki Y."/>
            <person name="Nishi S."/>
            <person name="Hori S."/>
            <person name="Arai W."/>
            <person name="Tsubouchi T."/>
            <person name="Morono Y."/>
            <person name="Uchiyama I."/>
            <person name="Ito T."/>
            <person name="Fujiyama A."/>
            <person name="Inagaki F."/>
            <person name="Takami H."/>
        </authorList>
    </citation>
    <scope>NUCLEOTIDE SEQUENCE</scope>
    <source>
        <strain evidence="4">Expedition CK06-06</strain>
    </source>
</reference>
<gene>
    <name evidence="4" type="ORF">S06H3_33860</name>
</gene>
<dbReference type="PROSITE" id="PS51387">
    <property type="entry name" value="FAD_PCMH"/>
    <property type="match status" value="1"/>
</dbReference>
<evidence type="ECO:0000259" key="3">
    <source>
        <dbReference type="PROSITE" id="PS51387"/>
    </source>
</evidence>
<dbReference type="EMBL" id="BARV01020262">
    <property type="protein sequence ID" value="GAI25342.1"/>
    <property type="molecule type" value="Genomic_DNA"/>
</dbReference>
<dbReference type="AlphaFoldDB" id="X1M186"/>